<dbReference type="Proteomes" id="UP000077339">
    <property type="component" value="Unassembled WGS sequence"/>
</dbReference>
<keyword evidence="6 8" id="KW-0472">Membrane</keyword>
<evidence type="ECO:0000313" key="10">
    <source>
        <dbReference type="EMBL" id="OAA28424.1"/>
    </source>
</evidence>
<evidence type="ECO:0000256" key="7">
    <source>
        <dbReference type="RuleBase" id="RU000320"/>
    </source>
</evidence>
<feature type="transmembrane region" description="Helical" evidence="8">
    <location>
        <begin position="286"/>
        <end position="305"/>
    </location>
</feature>
<feature type="transmembrane region" description="Helical" evidence="8">
    <location>
        <begin position="36"/>
        <end position="57"/>
    </location>
</feature>
<dbReference type="InterPro" id="IPR001750">
    <property type="entry name" value="ND/Mrp_TM"/>
</dbReference>
<evidence type="ECO:0000256" key="3">
    <source>
        <dbReference type="ARBA" id="ARBA00022475"/>
    </source>
</evidence>
<evidence type="ECO:0000259" key="9">
    <source>
        <dbReference type="Pfam" id="PF00361"/>
    </source>
</evidence>
<comment type="caution">
    <text evidence="10">The sequence shown here is derived from an EMBL/GenBank/DDBJ whole genome shotgun (WGS) entry which is preliminary data.</text>
</comment>
<dbReference type="OrthoDB" id="9807568at2"/>
<proteinExistence type="inferred from homology"/>
<gene>
    <name evidence="10" type="ORF">AT15_04280</name>
</gene>
<feature type="transmembrane region" description="Helical" evidence="8">
    <location>
        <begin position="99"/>
        <end position="116"/>
    </location>
</feature>
<feature type="transmembrane region" description="Helical" evidence="8">
    <location>
        <begin position="152"/>
        <end position="173"/>
    </location>
</feature>
<name>A0A176JXH8_9BACT</name>
<organism evidence="10 11">
    <name type="scientific">Kosmotoga arenicorallina S304</name>
    <dbReference type="NCBI Taxonomy" id="1453497"/>
    <lineage>
        <taxon>Bacteria</taxon>
        <taxon>Thermotogati</taxon>
        <taxon>Thermotogota</taxon>
        <taxon>Thermotogae</taxon>
        <taxon>Kosmotogales</taxon>
        <taxon>Kosmotogaceae</taxon>
        <taxon>Kosmotoga</taxon>
    </lineage>
</organism>
<dbReference type="GO" id="GO:0005886">
    <property type="term" value="C:plasma membrane"/>
    <property type="evidence" value="ECO:0007669"/>
    <property type="project" value="UniProtKB-SubCell"/>
</dbReference>
<feature type="transmembrane region" description="Helical" evidence="8">
    <location>
        <begin position="232"/>
        <end position="255"/>
    </location>
</feature>
<dbReference type="RefSeq" id="WP_068348484.1">
    <property type="nucleotide sequence ID" value="NZ_JFHK01000022.1"/>
</dbReference>
<evidence type="ECO:0000256" key="2">
    <source>
        <dbReference type="ARBA" id="ARBA00005346"/>
    </source>
</evidence>
<dbReference type="EMBL" id="JFHK01000022">
    <property type="protein sequence ID" value="OAA28424.1"/>
    <property type="molecule type" value="Genomic_DNA"/>
</dbReference>
<feature type="transmembrane region" description="Helical" evidence="8">
    <location>
        <begin position="193"/>
        <end position="212"/>
    </location>
</feature>
<sequence length="476" mass="50819">MNPIWLIALPLGLAFLGIFTGKFSKALLWISALSNVIFSFLIFNGNGVESYIIGGWIPPYGINLVVSDMIRLFLLAVNIIFLLALVATSSEVLKKGEKMSVAFMLSLAAINGILLTGDLFNLFVFLEISAIAAYIIAASGKEAESKFAAFKYLILGSIASSFYLLGVIVIYASAGTLNMADAAAKVTSLNPDVLLVAGLLMIVGLGVETKLFPFNGWAPDVYANASGRGSTILASVFPIAMVSAFIRVIAFVVNSGKLNELIIILGITTAVIGEILAFSQKRMKKMLAYSSIAQAGIILMMIAIGSSKAYIGASMLLLNNGFGKLLLFSVAAQIALTAGSDKLEDVAGVARKSPLLAFLFGTGALTIAGMPLFFGFRSKLYVISATMDKSLWIPVVILIATAIEVTYYFRWIFNLIRPNAKLSEKKYSVPFGLALAGLLAVLVVIAFGIMPEANLDFFNRIGDLTIQLSKNLMGGM</sequence>
<evidence type="ECO:0000256" key="6">
    <source>
        <dbReference type="ARBA" id="ARBA00023136"/>
    </source>
</evidence>
<feature type="transmembrane region" description="Helical" evidence="8">
    <location>
        <begin position="355"/>
        <end position="376"/>
    </location>
</feature>
<accession>A0A176JXH8</accession>
<feature type="transmembrane region" description="Helical" evidence="8">
    <location>
        <begin position="261"/>
        <end position="279"/>
    </location>
</feature>
<feature type="transmembrane region" description="Helical" evidence="8">
    <location>
        <begin position="391"/>
        <end position="409"/>
    </location>
</feature>
<feature type="transmembrane region" description="Helical" evidence="8">
    <location>
        <begin position="6"/>
        <end position="24"/>
    </location>
</feature>
<comment type="subcellular location">
    <subcellularLocation>
        <location evidence="1">Cell membrane</location>
        <topology evidence="1">Multi-pass membrane protein</topology>
    </subcellularLocation>
    <subcellularLocation>
        <location evidence="7">Membrane</location>
        <topology evidence="7">Multi-pass membrane protein</topology>
    </subcellularLocation>
</comment>
<evidence type="ECO:0000256" key="5">
    <source>
        <dbReference type="ARBA" id="ARBA00022989"/>
    </source>
</evidence>
<dbReference type="PANTHER" id="PTHR42703">
    <property type="entry name" value="NADH DEHYDROGENASE"/>
    <property type="match status" value="1"/>
</dbReference>
<feature type="transmembrane region" description="Helical" evidence="8">
    <location>
        <begin position="429"/>
        <end position="450"/>
    </location>
</feature>
<evidence type="ECO:0000256" key="1">
    <source>
        <dbReference type="ARBA" id="ARBA00004651"/>
    </source>
</evidence>
<keyword evidence="11" id="KW-1185">Reference proteome</keyword>
<dbReference type="STRING" id="1453497.AT15_04280"/>
<feature type="transmembrane region" description="Helical" evidence="8">
    <location>
        <begin position="69"/>
        <end position="87"/>
    </location>
</feature>
<feature type="domain" description="NADH:quinone oxidoreductase/Mrp antiporter transmembrane" evidence="9">
    <location>
        <begin position="117"/>
        <end position="403"/>
    </location>
</feature>
<protein>
    <recommendedName>
        <fullName evidence="9">NADH:quinone oxidoreductase/Mrp antiporter transmembrane domain-containing protein</fullName>
    </recommendedName>
</protein>
<keyword evidence="5 8" id="KW-1133">Transmembrane helix</keyword>
<dbReference type="PATRIC" id="fig|1453497.3.peg.851"/>
<evidence type="ECO:0000256" key="4">
    <source>
        <dbReference type="ARBA" id="ARBA00022692"/>
    </source>
</evidence>
<dbReference type="AlphaFoldDB" id="A0A176JXH8"/>
<reference evidence="10 11" key="1">
    <citation type="submission" date="2014-02" db="EMBL/GenBank/DDBJ databases">
        <title>Kosmotoga genome sequencing.</title>
        <authorList>
            <person name="Pollo S.M."/>
            <person name="Charchuk R."/>
            <person name="Nesbo C.L."/>
        </authorList>
    </citation>
    <scope>NUCLEOTIDE SEQUENCE [LARGE SCALE GENOMIC DNA]</scope>
    <source>
        <strain evidence="10 11">S304</strain>
    </source>
</reference>
<dbReference type="Pfam" id="PF00361">
    <property type="entry name" value="Proton_antipo_M"/>
    <property type="match status" value="1"/>
</dbReference>
<dbReference type="PANTHER" id="PTHR42703:SF1">
    <property type="entry name" value="NA(+)_H(+) ANTIPORTER SUBUNIT D1"/>
    <property type="match status" value="1"/>
</dbReference>
<evidence type="ECO:0000256" key="8">
    <source>
        <dbReference type="SAM" id="Phobius"/>
    </source>
</evidence>
<keyword evidence="4 7" id="KW-0812">Transmembrane</keyword>
<dbReference type="InterPro" id="IPR050586">
    <property type="entry name" value="CPA3_Na-H_Antiporter_D"/>
</dbReference>
<feature type="transmembrane region" description="Helical" evidence="8">
    <location>
        <begin position="122"/>
        <end position="140"/>
    </location>
</feature>
<keyword evidence="3" id="KW-1003">Cell membrane</keyword>
<evidence type="ECO:0000313" key="11">
    <source>
        <dbReference type="Proteomes" id="UP000077339"/>
    </source>
</evidence>
<comment type="similarity">
    <text evidence="2">Belongs to the CPA3 antiporters (TC 2.A.63) subunit D family.</text>
</comment>